<dbReference type="SUPFAM" id="SSF159888">
    <property type="entry name" value="YdhG-like"/>
    <property type="match status" value="1"/>
</dbReference>
<accession>A0A0E3UMI7</accession>
<gene>
    <name evidence="2" type="ORF">WQ53_05910</name>
</gene>
<dbReference type="KEGG" id="psuw:WQ53_05910"/>
<dbReference type="PATRIC" id="fig|314722.6.peg.1254"/>
<dbReference type="AlphaFoldDB" id="A0A0E3UMI7"/>
<evidence type="ECO:0000313" key="2">
    <source>
        <dbReference type="EMBL" id="AKC86376.1"/>
    </source>
</evidence>
<name>A0A0E3UMI7_9GAMM</name>
<keyword evidence="3" id="KW-1185">Reference proteome</keyword>
<dbReference type="Proteomes" id="UP000033067">
    <property type="component" value="Chromosome"/>
</dbReference>
<dbReference type="Pfam" id="PF08818">
    <property type="entry name" value="DUF1801"/>
    <property type="match status" value="1"/>
</dbReference>
<dbReference type="OrthoDB" id="7619808at2"/>
<sequence length="113" mass="12401">MSQQELDAWFAAVPVAQQSTLSALRELVKSLQSDVVEEFKWSRPCYSTARGLFCYLQSTRSHATLGFYHGASLVDPEDLLEGTGKEMRHVKVRDAAACASPAIKALLQQAASQ</sequence>
<dbReference type="RefSeq" id="WP_052631210.1">
    <property type="nucleotide sequence ID" value="NZ_CP011144.1"/>
</dbReference>
<dbReference type="Gene3D" id="3.90.1150.200">
    <property type="match status" value="1"/>
</dbReference>
<evidence type="ECO:0000259" key="1">
    <source>
        <dbReference type="Pfam" id="PF08818"/>
    </source>
</evidence>
<proteinExistence type="predicted"/>
<organism evidence="2 3">
    <name type="scientific">Pseudoxanthomonas suwonensis</name>
    <dbReference type="NCBI Taxonomy" id="314722"/>
    <lineage>
        <taxon>Bacteria</taxon>
        <taxon>Pseudomonadati</taxon>
        <taxon>Pseudomonadota</taxon>
        <taxon>Gammaproteobacteria</taxon>
        <taxon>Lysobacterales</taxon>
        <taxon>Lysobacteraceae</taxon>
        <taxon>Pseudoxanthomonas</taxon>
    </lineage>
</organism>
<feature type="domain" description="YdhG-like" evidence="1">
    <location>
        <begin position="17"/>
        <end position="110"/>
    </location>
</feature>
<evidence type="ECO:0000313" key="3">
    <source>
        <dbReference type="Proteomes" id="UP000033067"/>
    </source>
</evidence>
<dbReference type="EMBL" id="CP011144">
    <property type="protein sequence ID" value="AKC86376.1"/>
    <property type="molecule type" value="Genomic_DNA"/>
</dbReference>
<dbReference type="InterPro" id="IPR014922">
    <property type="entry name" value="YdhG-like"/>
</dbReference>
<reference evidence="2 3" key="1">
    <citation type="journal article" date="2015" name="Genome Announc.">
        <title>Complete Genome Sequence of Pseudoxanthomonas suwonensis Strain J1, a Cellulose-Degrading Bacterium Isolated from Leaf- and Wood-Enriched Soil.</title>
        <authorList>
            <person name="Hou L."/>
            <person name="Jiang J."/>
            <person name="Xu Z."/>
            <person name="Zhou Y."/>
            <person name="Leung F.C."/>
        </authorList>
    </citation>
    <scope>NUCLEOTIDE SEQUENCE [LARGE SCALE GENOMIC DNA]</scope>
    <source>
        <strain evidence="2 3">J1</strain>
    </source>
</reference>
<protein>
    <recommendedName>
        <fullName evidence="1">YdhG-like domain-containing protein</fullName>
    </recommendedName>
</protein>